<keyword evidence="3" id="KW-1185">Reference proteome</keyword>
<dbReference type="SUPFAM" id="SSF56112">
    <property type="entry name" value="Protein kinase-like (PK-like)"/>
    <property type="match status" value="1"/>
</dbReference>
<dbReference type="InterPro" id="IPR000719">
    <property type="entry name" value="Prot_kinase_dom"/>
</dbReference>
<proteinExistence type="predicted"/>
<dbReference type="GO" id="GO:0043235">
    <property type="term" value="C:receptor complex"/>
    <property type="evidence" value="ECO:0007669"/>
    <property type="project" value="TreeGrafter"/>
</dbReference>
<feature type="domain" description="Protein kinase" evidence="1">
    <location>
        <begin position="242"/>
        <end position="383"/>
    </location>
</feature>
<dbReference type="GO" id="GO:0005524">
    <property type="term" value="F:ATP binding"/>
    <property type="evidence" value="ECO:0007669"/>
    <property type="project" value="InterPro"/>
</dbReference>
<comment type="caution">
    <text evidence="2">The sequence shown here is derived from an EMBL/GenBank/DDBJ whole genome shotgun (WGS) entry which is preliminary data.</text>
</comment>
<dbReference type="EMBL" id="QKYT01000319">
    <property type="protein sequence ID" value="RIA87231.1"/>
    <property type="molecule type" value="Genomic_DNA"/>
</dbReference>
<evidence type="ECO:0000259" key="1">
    <source>
        <dbReference type="PROSITE" id="PS50011"/>
    </source>
</evidence>
<dbReference type="AlphaFoldDB" id="A0A397SWG3"/>
<dbReference type="InterPro" id="IPR050122">
    <property type="entry name" value="RTK"/>
</dbReference>
<dbReference type="GO" id="GO:0007169">
    <property type="term" value="P:cell surface receptor protein tyrosine kinase signaling pathway"/>
    <property type="evidence" value="ECO:0007669"/>
    <property type="project" value="TreeGrafter"/>
</dbReference>
<dbReference type="PANTHER" id="PTHR24416:SF611">
    <property type="entry name" value="TYROSINE-PROTEIN KINASE TRANSMEMBRANE RECEPTOR ROR"/>
    <property type="match status" value="1"/>
</dbReference>
<reference evidence="2 3" key="1">
    <citation type="submission" date="2018-06" db="EMBL/GenBank/DDBJ databases">
        <title>Comparative genomics reveals the genomic features of Rhizophagus irregularis, R. cerebriforme, R. diaphanum and Gigaspora rosea, and their symbiotic lifestyle signature.</title>
        <authorList>
            <person name="Morin E."/>
            <person name="San Clemente H."/>
            <person name="Chen E.C.H."/>
            <person name="De La Providencia I."/>
            <person name="Hainaut M."/>
            <person name="Kuo A."/>
            <person name="Kohler A."/>
            <person name="Murat C."/>
            <person name="Tang N."/>
            <person name="Roy S."/>
            <person name="Loubradou J."/>
            <person name="Henrissat B."/>
            <person name="Grigoriev I.V."/>
            <person name="Corradi N."/>
            <person name="Roux C."/>
            <person name="Martin F.M."/>
        </authorList>
    </citation>
    <scope>NUCLEOTIDE SEQUENCE [LARGE SCALE GENOMIC DNA]</scope>
    <source>
        <strain evidence="2 3">DAOM 227022</strain>
    </source>
</reference>
<gene>
    <name evidence="2" type="ORF">C1645_298228</name>
</gene>
<accession>A0A397SWG3</accession>
<dbReference type="Proteomes" id="UP000265703">
    <property type="component" value="Unassembled WGS sequence"/>
</dbReference>
<dbReference type="InterPro" id="IPR011009">
    <property type="entry name" value="Kinase-like_dom_sf"/>
</dbReference>
<dbReference type="GO" id="GO:0005886">
    <property type="term" value="C:plasma membrane"/>
    <property type="evidence" value="ECO:0007669"/>
    <property type="project" value="TreeGrafter"/>
</dbReference>
<evidence type="ECO:0000313" key="3">
    <source>
        <dbReference type="Proteomes" id="UP000265703"/>
    </source>
</evidence>
<dbReference type="GO" id="GO:0004714">
    <property type="term" value="F:transmembrane receptor protein tyrosine kinase activity"/>
    <property type="evidence" value="ECO:0007669"/>
    <property type="project" value="TreeGrafter"/>
</dbReference>
<dbReference type="OrthoDB" id="3650351at2759"/>
<sequence>MKLDCNKHEISRTKESQNIQECCTNCLEVLFFKQIPGYRIIHHYTFSDYPEYISIYNNVIESEKNCKLCGKPLYEFMSTDFKLCSDCYRISSGGIESILTKELIPIFYLPWWDDCYGCRVCNLNLKLTSDCQKYCSNCYIFYIGCRYCLTTNVIFGLIDQSQCKKCRRVTLIDSTNLSSGNSDLDKLIHNLRFDIKNLKIDEFADKIKNLGNYFKPDEIISFIYQNLRKLEIIMEWIPYYQFTNVKKIAEGGFSNIYRAIWLDGPQNLIAGDHNESRNKNETVILKRFKNSQDISKDFLNELKSIQSCYKINHHIIQPYAVTKDPDLESYMLVMQYASRGDLHSYLQNDFTNITWNKQKLYILWQISEGYLYFEFIIFIIVNL</sequence>
<dbReference type="PANTHER" id="PTHR24416">
    <property type="entry name" value="TYROSINE-PROTEIN KINASE RECEPTOR"/>
    <property type="match status" value="1"/>
</dbReference>
<dbReference type="Pfam" id="PF07714">
    <property type="entry name" value="PK_Tyr_Ser-Thr"/>
    <property type="match status" value="1"/>
</dbReference>
<protein>
    <recommendedName>
        <fullName evidence="1">Protein kinase domain-containing protein</fullName>
    </recommendedName>
</protein>
<dbReference type="Gene3D" id="1.10.510.10">
    <property type="entry name" value="Transferase(Phosphotransferase) domain 1"/>
    <property type="match status" value="1"/>
</dbReference>
<evidence type="ECO:0000313" key="2">
    <source>
        <dbReference type="EMBL" id="RIA87231.1"/>
    </source>
</evidence>
<organism evidence="2 3">
    <name type="scientific">Glomus cerebriforme</name>
    <dbReference type="NCBI Taxonomy" id="658196"/>
    <lineage>
        <taxon>Eukaryota</taxon>
        <taxon>Fungi</taxon>
        <taxon>Fungi incertae sedis</taxon>
        <taxon>Mucoromycota</taxon>
        <taxon>Glomeromycotina</taxon>
        <taxon>Glomeromycetes</taxon>
        <taxon>Glomerales</taxon>
        <taxon>Glomeraceae</taxon>
        <taxon>Glomus</taxon>
    </lineage>
</organism>
<name>A0A397SWG3_9GLOM</name>
<dbReference type="InterPro" id="IPR001245">
    <property type="entry name" value="Ser-Thr/Tyr_kinase_cat_dom"/>
</dbReference>
<dbReference type="PROSITE" id="PS50011">
    <property type="entry name" value="PROTEIN_KINASE_DOM"/>
    <property type="match status" value="1"/>
</dbReference>